<protein>
    <submittedName>
        <fullName evidence="2">F-box protein At3g07870-like</fullName>
    </submittedName>
</protein>
<proteinExistence type="predicted"/>
<name>A0AC58RZF8_TOBAC</name>
<reference evidence="2" key="2">
    <citation type="submission" date="2025-08" db="UniProtKB">
        <authorList>
            <consortium name="RefSeq"/>
        </authorList>
    </citation>
    <scope>IDENTIFICATION</scope>
    <source>
        <tissue evidence="2">Leaf</tissue>
    </source>
</reference>
<dbReference type="RefSeq" id="XP_075078131.1">
    <property type="nucleotide sequence ID" value="XM_075222030.1"/>
</dbReference>
<evidence type="ECO:0000313" key="1">
    <source>
        <dbReference type="Proteomes" id="UP000790787"/>
    </source>
</evidence>
<sequence length="217" mass="24761">MAYLLGSVDGLFLLEREIDDSIYNISLSLWNPATREVRPLPAANFQLPPFFTQMSSNFGFRLDPITNDYKVVWFRSFWDDDRNHNTPEYAAIYSCSRDYLRVLEPANLVHEFSADVVGTAYLNGTYYWLLCGGLYYFDDCSILSFDFGNEVFADIGGPDVGRAFNHFNVRLVLLGDFIALMTDVVGFVYDIWINVVAYSPMMSGLRPRGILDFVIQA</sequence>
<accession>A0AC58RZF8</accession>
<organism evidence="1 2">
    <name type="scientific">Nicotiana tabacum</name>
    <name type="common">Common tobacco</name>
    <dbReference type="NCBI Taxonomy" id="4097"/>
    <lineage>
        <taxon>Eukaryota</taxon>
        <taxon>Viridiplantae</taxon>
        <taxon>Streptophyta</taxon>
        <taxon>Embryophyta</taxon>
        <taxon>Tracheophyta</taxon>
        <taxon>Spermatophyta</taxon>
        <taxon>Magnoliopsida</taxon>
        <taxon>eudicotyledons</taxon>
        <taxon>Gunneridae</taxon>
        <taxon>Pentapetalae</taxon>
        <taxon>asterids</taxon>
        <taxon>lamiids</taxon>
        <taxon>Solanales</taxon>
        <taxon>Solanaceae</taxon>
        <taxon>Nicotianoideae</taxon>
        <taxon>Nicotianeae</taxon>
        <taxon>Nicotiana</taxon>
    </lineage>
</organism>
<dbReference type="Proteomes" id="UP000790787">
    <property type="component" value="Chromosome 1"/>
</dbReference>
<evidence type="ECO:0000313" key="2">
    <source>
        <dbReference type="RefSeq" id="XP_075078131.1"/>
    </source>
</evidence>
<gene>
    <name evidence="2" type="primary">LOC107804124</name>
</gene>
<keyword evidence="1" id="KW-1185">Reference proteome</keyword>
<reference evidence="1" key="1">
    <citation type="journal article" date="2014" name="Nat. Commun.">
        <title>The tobacco genome sequence and its comparison with those of tomato and potato.</title>
        <authorList>
            <person name="Sierro N."/>
            <person name="Battey J.N."/>
            <person name="Ouadi S."/>
            <person name="Bakaher N."/>
            <person name="Bovet L."/>
            <person name="Willig A."/>
            <person name="Goepfert S."/>
            <person name="Peitsch M.C."/>
            <person name="Ivanov N.V."/>
        </authorList>
    </citation>
    <scope>NUCLEOTIDE SEQUENCE [LARGE SCALE GENOMIC DNA]</scope>
</reference>